<dbReference type="EMBL" id="CP033219">
    <property type="protein sequence ID" value="AZV76490.1"/>
    <property type="molecule type" value="Genomic_DNA"/>
</dbReference>
<dbReference type="KEGG" id="sedi:EBB79_00335"/>
<accession>A0A3T0MXK2</accession>
<name>A0A3T0MXK2_9RHOB</name>
<dbReference type="Proteomes" id="UP000283063">
    <property type="component" value="Chromosome"/>
</dbReference>
<evidence type="ECO:0000313" key="2">
    <source>
        <dbReference type="EMBL" id="AZV76490.1"/>
    </source>
</evidence>
<sequence>MVGVAFVVWFLPLVTKIKIGGSEIELGQRIHRLEDAKDTSQQQIRDLELREASLMGTIEELKRSEAVFEVFTSASTEADDLNNDGDLGLNPEQHSVLKALSDPRYTLRTVTGVFKSARAAQEGAMRSKDRTNEVLQELLDFGLARTAKGKSNTVVWGLTPSGRAQVQPD</sequence>
<feature type="coiled-coil region" evidence="1">
    <location>
        <begin position="30"/>
        <end position="64"/>
    </location>
</feature>
<reference evidence="2 3" key="1">
    <citation type="submission" date="2018-10" db="EMBL/GenBank/DDBJ databases">
        <title>Parasedimentitalea marina sp. nov., a psychrophilic bacterium isolated from deep seawater of the New Britain Trench.</title>
        <authorList>
            <person name="Cao J."/>
        </authorList>
    </citation>
    <scope>NUCLEOTIDE SEQUENCE [LARGE SCALE GENOMIC DNA]</scope>
    <source>
        <strain evidence="2 3">W43</strain>
    </source>
</reference>
<evidence type="ECO:0000313" key="3">
    <source>
        <dbReference type="Proteomes" id="UP000283063"/>
    </source>
</evidence>
<gene>
    <name evidence="2" type="ORF">EBB79_00335</name>
</gene>
<protein>
    <submittedName>
        <fullName evidence="2">Uncharacterized protein</fullName>
    </submittedName>
</protein>
<keyword evidence="1" id="KW-0175">Coiled coil</keyword>
<dbReference type="AlphaFoldDB" id="A0A3T0MXK2"/>
<evidence type="ECO:0000256" key="1">
    <source>
        <dbReference type="SAM" id="Coils"/>
    </source>
</evidence>
<organism evidence="2 3">
    <name type="scientific">Parasedimentitalea marina</name>
    <dbReference type="NCBI Taxonomy" id="2483033"/>
    <lineage>
        <taxon>Bacteria</taxon>
        <taxon>Pseudomonadati</taxon>
        <taxon>Pseudomonadota</taxon>
        <taxon>Alphaproteobacteria</taxon>
        <taxon>Rhodobacterales</taxon>
        <taxon>Paracoccaceae</taxon>
        <taxon>Parasedimentitalea</taxon>
    </lineage>
</organism>
<keyword evidence="3" id="KW-1185">Reference proteome</keyword>
<proteinExistence type="predicted"/>